<dbReference type="AlphaFoldDB" id="A0A078A1J5"/>
<evidence type="ECO:0000313" key="3">
    <source>
        <dbReference type="Proteomes" id="UP000039865"/>
    </source>
</evidence>
<dbReference type="SUPFAM" id="SSF56112">
    <property type="entry name" value="Protein kinase-like (PK-like)"/>
    <property type="match status" value="1"/>
</dbReference>
<gene>
    <name evidence="2" type="primary">Contig10250.g522</name>
    <name evidence="2" type="ORF">STYLEM_4710</name>
</gene>
<feature type="compositionally biased region" description="Polar residues" evidence="1">
    <location>
        <begin position="512"/>
        <end position="528"/>
    </location>
</feature>
<proteinExistence type="predicted"/>
<name>A0A078A1J5_STYLE</name>
<dbReference type="InterPro" id="IPR011009">
    <property type="entry name" value="Kinase-like_dom_sf"/>
</dbReference>
<evidence type="ECO:0000313" key="2">
    <source>
        <dbReference type="EMBL" id="CDW75717.1"/>
    </source>
</evidence>
<evidence type="ECO:0000256" key="1">
    <source>
        <dbReference type="SAM" id="MobiDB-lite"/>
    </source>
</evidence>
<feature type="region of interest" description="Disordered" evidence="1">
    <location>
        <begin position="362"/>
        <end position="426"/>
    </location>
</feature>
<protein>
    <recommendedName>
        <fullName evidence="4">Protein kinase domain containing protein</fullName>
    </recommendedName>
</protein>
<dbReference type="EMBL" id="CCKQ01004554">
    <property type="protein sequence ID" value="CDW75717.1"/>
    <property type="molecule type" value="Genomic_DNA"/>
</dbReference>
<accession>A0A078A1J5</accession>
<sequence>MNLTECIQDFPKYSHPSKETQPQASFRSITQKTPFKGLYSSHYNIAKNILIGYKDPAKIYLIDFGLSQPFVDFNSGFHVQKQNLSYFSGNFMFASLNSCRGNNKSRRDDIESVFYLMIYLYNNNFLPWRDFQECLEDCLKYVLLLNFEEEPKYDYLIEQLKNAYTLEIFNAGLLLNINCFKSPVFEWNVNKDMIFNFYQVSLATRFTKAQTQLDSQWAKGEVVQKENLDVISTSLMKSKIFLNLSGSNYELSHGSAQINLDNSPMSADLNMMSNGDMNLNSDNLRVPGFKRNGSVGYNRSQKNLQGFSKFKPQNQNRQSHSPQQQRHFNIDKSRLQPKSSQKFENLNIGQYQDDGYNSPCLNRKSSFFGKAQKDNQRKSSFRGKSNAEEKVDKPTAYDKDNDAIFSDENLEEDRSYESLSNEDDFDDVKDHIKQDARISSSDILVQQLENQDFSKGMRVSEMQQTSQGEVNISSKDLDEQQTYGGNFQAQQQNQIGYHKNQIAQPPFRVMKVNQNDLRSKGGSNSPQLSEHHLHQQQYQQQKQNEDAMMID</sequence>
<dbReference type="InterPro" id="IPR050235">
    <property type="entry name" value="CK1_Ser-Thr_kinase"/>
</dbReference>
<reference evidence="2 3" key="1">
    <citation type="submission" date="2014-06" db="EMBL/GenBank/DDBJ databases">
        <authorList>
            <person name="Swart Estienne"/>
        </authorList>
    </citation>
    <scope>NUCLEOTIDE SEQUENCE [LARGE SCALE GENOMIC DNA]</scope>
    <source>
        <strain evidence="2 3">130c</strain>
    </source>
</reference>
<evidence type="ECO:0008006" key="4">
    <source>
        <dbReference type="Google" id="ProtNLM"/>
    </source>
</evidence>
<dbReference type="InParanoid" id="A0A078A1J5"/>
<dbReference type="OrthoDB" id="5979581at2759"/>
<dbReference type="PANTHER" id="PTHR11909">
    <property type="entry name" value="CASEIN KINASE-RELATED"/>
    <property type="match status" value="1"/>
</dbReference>
<dbReference type="Gene3D" id="1.10.510.10">
    <property type="entry name" value="Transferase(Phosphotransferase) domain 1"/>
    <property type="match status" value="1"/>
</dbReference>
<feature type="compositionally biased region" description="Basic and acidic residues" evidence="1">
    <location>
        <begin position="385"/>
        <end position="402"/>
    </location>
</feature>
<feature type="region of interest" description="Disordered" evidence="1">
    <location>
        <begin position="512"/>
        <end position="551"/>
    </location>
</feature>
<dbReference type="Proteomes" id="UP000039865">
    <property type="component" value="Unassembled WGS sequence"/>
</dbReference>
<keyword evidence="3" id="KW-1185">Reference proteome</keyword>
<organism evidence="2 3">
    <name type="scientific">Stylonychia lemnae</name>
    <name type="common">Ciliate</name>
    <dbReference type="NCBI Taxonomy" id="5949"/>
    <lineage>
        <taxon>Eukaryota</taxon>
        <taxon>Sar</taxon>
        <taxon>Alveolata</taxon>
        <taxon>Ciliophora</taxon>
        <taxon>Intramacronucleata</taxon>
        <taxon>Spirotrichea</taxon>
        <taxon>Stichotrichia</taxon>
        <taxon>Sporadotrichida</taxon>
        <taxon>Oxytrichidae</taxon>
        <taxon>Stylonychinae</taxon>
        <taxon>Stylonychia</taxon>
    </lineage>
</organism>
<dbReference type="OMA" id="SHIGTEQ"/>